<name>A0A0L6U258_9FIRM</name>
<accession>A0A0L6U258</accession>
<evidence type="ECO:0000313" key="1">
    <source>
        <dbReference type="EMBL" id="KNZ42417.1"/>
    </source>
</evidence>
<dbReference type="InterPro" id="IPR036439">
    <property type="entry name" value="Dockerin_dom_sf"/>
</dbReference>
<evidence type="ECO:0008006" key="3">
    <source>
        <dbReference type="Google" id="ProtNLM"/>
    </source>
</evidence>
<dbReference type="AlphaFoldDB" id="A0A0L6U258"/>
<dbReference type="EMBL" id="LGYO01000013">
    <property type="protein sequence ID" value="KNZ42417.1"/>
    <property type="molecule type" value="Genomic_DNA"/>
</dbReference>
<dbReference type="Proteomes" id="UP000036873">
    <property type="component" value="Unassembled WGS sequence"/>
</dbReference>
<dbReference type="Gene3D" id="1.10.1330.10">
    <property type="entry name" value="Dockerin domain"/>
    <property type="match status" value="1"/>
</dbReference>
<gene>
    <name evidence="1" type="ORF">AKG39_06530</name>
</gene>
<dbReference type="OrthoDB" id="1775972at2"/>
<dbReference type="RefSeq" id="WP_050739576.1">
    <property type="nucleotide sequence ID" value="NZ_UHJK01000001.1"/>
</dbReference>
<evidence type="ECO:0000313" key="2">
    <source>
        <dbReference type="Proteomes" id="UP000036873"/>
    </source>
</evidence>
<protein>
    <recommendedName>
        <fullName evidence="3">Dockerin domain-containing protein</fullName>
    </recommendedName>
</protein>
<reference evidence="2" key="1">
    <citation type="submission" date="2015-07" db="EMBL/GenBank/DDBJ databases">
        <title>Draft genome sequence of Acetobacterium bakii DSM 8293, a potential psychrophilic chemical producer through syngas fermentation.</title>
        <authorList>
            <person name="Song Y."/>
            <person name="Hwang S."/>
            <person name="Cho B.-K."/>
        </authorList>
    </citation>
    <scope>NUCLEOTIDE SEQUENCE [LARGE SCALE GENOMIC DNA]</scope>
    <source>
        <strain evidence="2">DSM 8239</strain>
    </source>
</reference>
<comment type="caution">
    <text evidence="1">The sequence shown here is derived from an EMBL/GenBank/DDBJ whole genome shotgun (WGS) entry which is preliminary data.</text>
</comment>
<sequence length="379" mass="41592">MDNDDIMITIHTNKDVDQIIVNSGAGEFLLTPITTYSDEQLKGNNQIMDMNGDHQVDDKDLEILQTHLDGGCKDYTATARCSHCGATDINMDDKIDDKDLKLLKAHLDGKCKLDDCYFHGIRENRTETADGYIWSFHYTPTIRGMDDMTYTPQSITTTGTRSGEVMALSVHAEEYKNPVILKKSTQPNQNKYLIGSSITLSAVTPLETDQVVFKTNKETLIATSPDSTDYVKKEKTWKQSFVADTAGNENITIIGQGEQSNNTYLPSEVPANYIEKIVDPRVLSTGSSSTRHENRWTTSATDVDGKVTITEHVDVWYTITATATANADTDYVVFNTPNGNVTDNSSYNSGGNKCFSTSWTSGGSGGSAGATAYCNIISK</sequence>
<dbReference type="GO" id="GO:0000272">
    <property type="term" value="P:polysaccharide catabolic process"/>
    <property type="evidence" value="ECO:0007669"/>
    <property type="project" value="InterPro"/>
</dbReference>
<organism evidence="1 2">
    <name type="scientific">Acetobacterium bakii</name>
    <dbReference type="NCBI Taxonomy" id="52689"/>
    <lineage>
        <taxon>Bacteria</taxon>
        <taxon>Bacillati</taxon>
        <taxon>Bacillota</taxon>
        <taxon>Clostridia</taxon>
        <taxon>Eubacteriales</taxon>
        <taxon>Eubacteriaceae</taxon>
        <taxon>Acetobacterium</taxon>
    </lineage>
</organism>
<keyword evidence="2" id="KW-1185">Reference proteome</keyword>
<proteinExistence type="predicted"/>
<dbReference type="STRING" id="52689.AKG39_06530"/>